<evidence type="ECO:0000313" key="2">
    <source>
        <dbReference type="EnsemblMetazoa" id="GPAI035572-PA"/>
    </source>
</evidence>
<dbReference type="AlphaFoldDB" id="A0A1B0A635"/>
<dbReference type="EnsemblMetazoa" id="GPAI035572-RA">
    <property type="protein sequence ID" value="GPAI035572-PA"/>
    <property type="gene ID" value="GPAI035572"/>
</dbReference>
<evidence type="ECO:0000259" key="1">
    <source>
        <dbReference type="Pfam" id="PF18147"/>
    </source>
</evidence>
<dbReference type="InterPro" id="IPR041082">
    <property type="entry name" value="Suv3_C_1"/>
</dbReference>
<evidence type="ECO:0000313" key="3">
    <source>
        <dbReference type="Proteomes" id="UP000092445"/>
    </source>
</evidence>
<reference evidence="2" key="2">
    <citation type="submission" date="2020-05" db="UniProtKB">
        <authorList>
            <consortium name="EnsemblMetazoa"/>
        </authorList>
    </citation>
    <scope>IDENTIFICATION</scope>
    <source>
        <strain evidence="2">IAEA</strain>
    </source>
</reference>
<protein>
    <submittedName>
        <fullName evidence="2">Suv3_C_1 domain-containing protein</fullName>
    </submittedName>
</protein>
<dbReference type="Pfam" id="PF18147">
    <property type="entry name" value="Suv3_C_1"/>
    <property type="match status" value="1"/>
</dbReference>
<dbReference type="STRING" id="7398.A0A1B0A635"/>
<feature type="domain" description="Suv3 C-terminal" evidence="1">
    <location>
        <begin position="111"/>
        <end position="145"/>
    </location>
</feature>
<organism evidence="2 3">
    <name type="scientific">Glossina pallidipes</name>
    <name type="common">Tsetse fly</name>
    <dbReference type="NCBI Taxonomy" id="7398"/>
    <lineage>
        <taxon>Eukaryota</taxon>
        <taxon>Metazoa</taxon>
        <taxon>Ecdysozoa</taxon>
        <taxon>Arthropoda</taxon>
        <taxon>Hexapoda</taxon>
        <taxon>Insecta</taxon>
        <taxon>Pterygota</taxon>
        <taxon>Neoptera</taxon>
        <taxon>Endopterygota</taxon>
        <taxon>Diptera</taxon>
        <taxon>Brachycera</taxon>
        <taxon>Muscomorpha</taxon>
        <taxon>Hippoboscoidea</taxon>
        <taxon>Glossinidae</taxon>
        <taxon>Glossina</taxon>
    </lineage>
</organism>
<accession>A0A1B0A635</accession>
<dbReference type="Proteomes" id="UP000092445">
    <property type="component" value="Unassembled WGS sequence"/>
</dbReference>
<dbReference type="Gene3D" id="1.20.272.40">
    <property type="match status" value="1"/>
</dbReference>
<proteinExistence type="predicted"/>
<dbReference type="VEuPathDB" id="VectorBase:GPAI035572"/>
<name>A0A1B0A635_GLOPL</name>
<sequence>MFEKLLYHSCIAQIQYRRKVKQTLEKHDPRSVRRIALYSITKPTENEKGEREIDTISVSLALQIAERAGRYRPMEDLHDNYCQKFYDIFVNLCTVDDSLCFMCNIEDFQFLAEMIQHVPLPLRARYVFSCAPIKRKMAFLCSMFLKCLLHDPGLPYMPGWLCQAAWKVAICILFRNCTITERDPRGTLYAGLQPVCDQYVIKYYTEYV</sequence>
<keyword evidence="3" id="KW-1185">Reference proteome</keyword>
<reference evidence="3" key="1">
    <citation type="submission" date="2014-03" db="EMBL/GenBank/DDBJ databases">
        <authorList>
            <person name="Aksoy S."/>
            <person name="Warren W."/>
            <person name="Wilson R.K."/>
        </authorList>
    </citation>
    <scope>NUCLEOTIDE SEQUENCE [LARGE SCALE GENOMIC DNA]</scope>
    <source>
        <strain evidence="3">IAEA</strain>
    </source>
</reference>